<accession>A0ABW4LJI7</accession>
<reference evidence="3" key="1">
    <citation type="journal article" date="2019" name="Int. J. Syst. Evol. Microbiol.">
        <title>The Global Catalogue of Microorganisms (GCM) 10K type strain sequencing project: providing services to taxonomists for standard genome sequencing and annotation.</title>
        <authorList>
            <consortium name="The Broad Institute Genomics Platform"/>
            <consortium name="The Broad Institute Genome Sequencing Center for Infectious Disease"/>
            <person name="Wu L."/>
            <person name="Ma J."/>
        </authorList>
    </citation>
    <scope>NUCLEOTIDE SEQUENCE [LARGE SCALE GENOMIC DNA]</scope>
    <source>
        <strain evidence="3">CGMCC 1.12471</strain>
    </source>
</reference>
<dbReference type="EMBL" id="JBHUEA010000019">
    <property type="protein sequence ID" value="MFD1722351.1"/>
    <property type="molecule type" value="Genomic_DNA"/>
</dbReference>
<proteinExistence type="predicted"/>
<dbReference type="Gene3D" id="3.10.180.10">
    <property type="entry name" value="2,3-Dihydroxybiphenyl 1,2-Dioxygenase, domain 1"/>
    <property type="match status" value="1"/>
</dbReference>
<dbReference type="PROSITE" id="PS51819">
    <property type="entry name" value="VOC"/>
    <property type="match status" value="1"/>
</dbReference>
<gene>
    <name evidence="2" type="ORF">ACFSBI_12400</name>
</gene>
<dbReference type="Proteomes" id="UP001597347">
    <property type="component" value="Unassembled WGS sequence"/>
</dbReference>
<name>A0ABW4LJI7_9MICO</name>
<dbReference type="InterPro" id="IPR029068">
    <property type="entry name" value="Glyas_Bleomycin-R_OHBP_Dase"/>
</dbReference>
<evidence type="ECO:0000259" key="1">
    <source>
        <dbReference type="PROSITE" id="PS51819"/>
    </source>
</evidence>
<keyword evidence="3" id="KW-1185">Reference proteome</keyword>
<dbReference type="InterPro" id="IPR004360">
    <property type="entry name" value="Glyas_Fos-R_dOase_dom"/>
</dbReference>
<organism evidence="2 3">
    <name type="scientific">Amnibacterium endophyticum</name>
    <dbReference type="NCBI Taxonomy" id="2109337"/>
    <lineage>
        <taxon>Bacteria</taxon>
        <taxon>Bacillati</taxon>
        <taxon>Actinomycetota</taxon>
        <taxon>Actinomycetes</taxon>
        <taxon>Micrococcales</taxon>
        <taxon>Microbacteriaceae</taxon>
        <taxon>Amnibacterium</taxon>
    </lineage>
</organism>
<evidence type="ECO:0000313" key="2">
    <source>
        <dbReference type="EMBL" id="MFD1722351.1"/>
    </source>
</evidence>
<dbReference type="Pfam" id="PF00903">
    <property type="entry name" value="Glyoxalase"/>
    <property type="match status" value="1"/>
</dbReference>
<dbReference type="InterPro" id="IPR037523">
    <property type="entry name" value="VOC_core"/>
</dbReference>
<evidence type="ECO:0000313" key="3">
    <source>
        <dbReference type="Proteomes" id="UP001597347"/>
    </source>
</evidence>
<dbReference type="RefSeq" id="WP_377935373.1">
    <property type="nucleotide sequence ID" value="NZ_JBHUEA010000019.1"/>
</dbReference>
<sequence length="123" mass="13089">MHLASVRIITDDVPRAAAFYERLLGMSAERPVPQFAVFRAATGTLAIGAAETVPEPGFADAHGGVIVEFQADSPAAVDEAYQGLATRTDSLVQPPTDMPWGNRSLLVRDPDGNLVNVFASLPR</sequence>
<comment type="caution">
    <text evidence="2">The sequence shown here is derived from an EMBL/GenBank/DDBJ whole genome shotgun (WGS) entry which is preliminary data.</text>
</comment>
<feature type="domain" description="VOC" evidence="1">
    <location>
        <begin position="2"/>
        <end position="120"/>
    </location>
</feature>
<dbReference type="SUPFAM" id="SSF54593">
    <property type="entry name" value="Glyoxalase/Bleomycin resistance protein/Dihydroxybiphenyl dioxygenase"/>
    <property type="match status" value="1"/>
</dbReference>
<protein>
    <submittedName>
        <fullName evidence="2">VOC family protein</fullName>
    </submittedName>
</protein>